<evidence type="ECO:0000256" key="5">
    <source>
        <dbReference type="ARBA" id="ARBA00022967"/>
    </source>
</evidence>
<name>A0A9N9QSJ1_9CUCU</name>
<dbReference type="Proteomes" id="UP001152799">
    <property type="component" value="Chromosome 9"/>
</dbReference>
<gene>
    <name evidence="10" type="ORF">CEUTPL_LOCUS14194</name>
</gene>
<keyword evidence="4" id="KW-0813">Transport</keyword>
<evidence type="ECO:0000259" key="9">
    <source>
        <dbReference type="Pfam" id="PF00329"/>
    </source>
</evidence>
<organism evidence="10 11">
    <name type="scientific">Ceutorhynchus assimilis</name>
    <name type="common">cabbage seed weevil</name>
    <dbReference type="NCBI Taxonomy" id="467358"/>
    <lineage>
        <taxon>Eukaryota</taxon>
        <taxon>Metazoa</taxon>
        <taxon>Ecdysozoa</taxon>
        <taxon>Arthropoda</taxon>
        <taxon>Hexapoda</taxon>
        <taxon>Insecta</taxon>
        <taxon>Pterygota</taxon>
        <taxon>Neoptera</taxon>
        <taxon>Endopterygota</taxon>
        <taxon>Coleoptera</taxon>
        <taxon>Polyphaga</taxon>
        <taxon>Cucujiformia</taxon>
        <taxon>Curculionidae</taxon>
        <taxon>Ceutorhynchinae</taxon>
        <taxon>Ceutorhynchus</taxon>
    </lineage>
</organism>
<keyword evidence="6" id="KW-0520">NAD</keyword>
<proteinExistence type="inferred from homology"/>
<dbReference type="EMBL" id="OU892285">
    <property type="protein sequence ID" value="CAG9773808.1"/>
    <property type="molecule type" value="Genomic_DNA"/>
</dbReference>
<comment type="similarity">
    <text evidence="2">Belongs to the complex I 30 kDa subunit family.</text>
</comment>
<dbReference type="AlphaFoldDB" id="A0A9N9QSJ1"/>
<evidence type="ECO:0000256" key="6">
    <source>
        <dbReference type="ARBA" id="ARBA00023027"/>
    </source>
</evidence>
<evidence type="ECO:0000313" key="10">
    <source>
        <dbReference type="EMBL" id="CAG9773808.1"/>
    </source>
</evidence>
<evidence type="ECO:0000256" key="3">
    <source>
        <dbReference type="ARBA" id="ARBA00020084"/>
    </source>
</evidence>
<dbReference type="PANTHER" id="PTHR10884:SF14">
    <property type="entry name" value="NADH DEHYDROGENASE [UBIQUINONE] IRON-SULFUR PROTEIN 3, MITOCHONDRIAL"/>
    <property type="match status" value="1"/>
</dbReference>
<evidence type="ECO:0000256" key="1">
    <source>
        <dbReference type="ARBA" id="ARBA00004173"/>
    </source>
</evidence>
<accession>A0A9N9QSJ1</accession>
<dbReference type="HAMAP" id="MF_01357">
    <property type="entry name" value="NDH1_NuoC"/>
    <property type="match status" value="1"/>
</dbReference>
<dbReference type="GO" id="GO:0016651">
    <property type="term" value="F:oxidoreductase activity, acting on NAD(P)H"/>
    <property type="evidence" value="ECO:0007669"/>
    <property type="project" value="InterPro"/>
</dbReference>
<reference evidence="10" key="1">
    <citation type="submission" date="2022-01" db="EMBL/GenBank/DDBJ databases">
        <authorList>
            <person name="King R."/>
        </authorList>
    </citation>
    <scope>NUCLEOTIDE SEQUENCE</scope>
</reference>
<comment type="subcellular location">
    <subcellularLocation>
        <location evidence="1">Mitochondrion</location>
    </subcellularLocation>
</comment>
<dbReference type="SUPFAM" id="SSF143243">
    <property type="entry name" value="Nqo5-like"/>
    <property type="match status" value="1"/>
</dbReference>
<dbReference type="GO" id="GO:0008137">
    <property type="term" value="F:NADH dehydrogenase (ubiquinone) activity"/>
    <property type="evidence" value="ECO:0007669"/>
    <property type="project" value="UniProtKB-EC"/>
</dbReference>
<dbReference type="NCBIfam" id="NF004733">
    <property type="entry name" value="PRK06074.1-5"/>
    <property type="match status" value="1"/>
</dbReference>
<dbReference type="NCBIfam" id="TIGR01961">
    <property type="entry name" value="NuoC_fam"/>
    <property type="match status" value="1"/>
</dbReference>
<dbReference type="OrthoDB" id="37721at2759"/>
<dbReference type="GO" id="GO:0005739">
    <property type="term" value="C:mitochondrion"/>
    <property type="evidence" value="ECO:0007669"/>
    <property type="project" value="UniProtKB-SubCell"/>
</dbReference>
<evidence type="ECO:0000256" key="2">
    <source>
        <dbReference type="ARBA" id="ARBA00007569"/>
    </source>
</evidence>
<keyword evidence="5" id="KW-1278">Translocase</keyword>
<dbReference type="Gene3D" id="3.30.460.80">
    <property type="entry name" value="NADH:ubiquinone oxidoreductase, 30kDa subunit"/>
    <property type="match status" value="1"/>
</dbReference>
<sequence>MNFLLRNYKFLPCSITRKSSKLSSCKKNIKPPGDYLKEFGVYVHECLPKYIQKVHFNHCNELEIMIPPEGILPVMTFLKDHHQSQMQCCMEICAIDVPSRPFRFEVIYNLLSLRFNSRLRVKTYTDELTPIESVTGIYKSANWSERETWDLTGVFFANHPDLRRIMTDYGFDGHPLRKDFPCAGYFESRYDDIKKRVVLEPVEFAQEFRQFDLSSPWEDYREWNDDDSLKKVPTQVEDQNKK</sequence>
<evidence type="ECO:0000256" key="7">
    <source>
        <dbReference type="ARBA" id="ARBA00023075"/>
    </source>
</evidence>
<keyword evidence="7" id="KW-0830">Ubiquinone</keyword>
<dbReference type="InterPro" id="IPR010218">
    <property type="entry name" value="NADH_DH_suC"/>
</dbReference>
<dbReference type="GO" id="GO:0016020">
    <property type="term" value="C:membrane"/>
    <property type="evidence" value="ECO:0007669"/>
    <property type="project" value="UniProtKB-ARBA"/>
</dbReference>
<evidence type="ECO:0000256" key="8">
    <source>
        <dbReference type="ARBA" id="ARBA00049551"/>
    </source>
</evidence>
<dbReference type="PANTHER" id="PTHR10884">
    <property type="entry name" value="NADH DEHYDROGENASE UBIQUINONE IRON-SULFUR PROTEIN 3"/>
    <property type="match status" value="1"/>
</dbReference>
<dbReference type="Pfam" id="PF00329">
    <property type="entry name" value="Complex1_30kDa"/>
    <property type="match status" value="1"/>
</dbReference>
<dbReference type="FunFam" id="3.30.460.80:FF:000002">
    <property type="entry name" value="NADH dehydrogenase iron-sulfur protein 3, mitochondrial"/>
    <property type="match status" value="1"/>
</dbReference>
<dbReference type="InterPro" id="IPR001268">
    <property type="entry name" value="NADH_UbQ_OxRdtase_30kDa_su"/>
</dbReference>
<evidence type="ECO:0000313" key="11">
    <source>
        <dbReference type="Proteomes" id="UP001152799"/>
    </source>
</evidence>
<dbReference type="InterPro" id="IPR037232">
    <property type="entry name" value="NADH_quin_OxRdtase_su_C/D-like"/>
</dbReference>
<comment type="catalytic activity">
    <reaction evidence="8">
        <text>a ubiquinone + NADH + 5 H(+)(in) = a ubiquinol + NAD(+) + 4 H(+)(out)</text>
        <dbReference type="Rhea" id="RHEA:29091"/>
        <dbReference type="Rhea" id="RHEA-COMP:9565"/>
        <dbReference type="Rhea" id="RHEA-COMP:9566"/>
        <dbReference type="ChEBI" id="CHEBI:15378"/>
        <dbReference type="ChEBI" id="CHEBI:16389"/>
        <dbReference type="ChEBI" id="CHEBI:17976"/>
        <dbReference type="ChEBI" id="CHEBI:57540"/>
        <dbReference type="ChEBI" id="CHEBI:57945"/>
        <dbReference type="EC" id="7.1.1.2"/>
    </reaction>
</comment>
<keyword evidence="11" id="KW-1185">Reference proteome</keyword>
<protein>
    <recommendedName>
        <fullName evidence="3">NADH dehydrogenase [ubiquinone] iron-sulfur protein 3, mitochondrial</fullName>
    </recommendedName>
</protein>
<feature type="domain" description="NADH:ubiquinone oxidoreductase 30kDa subunit" evidence="9">
    <location>
        <begin position="65"/>
        <end position="185"/>
    </location>
</feature>
<evidence type="ECO:0000256" key="4">
    <source>
        <dbReference type="ARBA" id="ARBA00022448"/>
    </source>
</evidence>